<dbReference type="GO" id="GO:0005737">
    <property type="term" value="C:cytoplasm"/>
    <property type="evidence" value="ECO:0007669"/>
    <property type="project" value="UniProtKB-SubCell"/>
</dbReference>
<organism evidence="5 6">
    <name type="scientific">Oenanthe oenanthe</name>
    <name type="common">Northern wheatear</name>
    <dbReference type="NCBI Taxonomy" id="279966"/>
    <lineage>
        <taxon>Eukaryota</taxon>
        <taxon>Metazoa</taxon>
        <taxon>Chordata</taxon>
        <taxon>Craniata</taxon>
        <taxon>Vertebrata</taxon>
        <taxon>Euteleostomi</taxon>
        <taxon>Archelosauria</taxon>
        <taxon>Archosauria</taxon>
        <taxon>Dinosauria</taxon>
        <taxon>Saurischia</taxon>
        <taxon>Theropoda</taxon>
        <taxon>Coelurosauria</taxon>
        <taxon>Aves</taxon>
        <taxon>Neognathae</taxon>
        <taxon>Neoaves</taxon>
        <taxon>Telluraves</taxon>
        <taxon>Australaves</taxon>
        <taxon>Passeriformes</taxon>
        <taxon>Muscicapidae</taxon>
        <taxon>Oenanthe</taxon>
    </lineage>
</organism>
<keyword evidence="2" id="KW-0963">Cytoplasm</keyword>
<feature type="non-terminal residue" evidence="5">
    <location>
        <position position="1"/>
    </location>
</feature>
<comment type="subcellular location">
    <subcellularLocation>
        <location evidence="1">Cytoplasm</location>
    </subcellularLocation>
</comment>
<sequence length="64" mass="7323">VDDSHLAVLLPTLRRCSRLRFLGLYRNPLSMAALKDLLQKTLELTDLHKVVYPIPTDCYKRGSP</sequence>
<dbReference type="PANTHER" id="PTHR14224:SF9">
    <property type="entry name" value="LEUCINE-RICH REPEAT-CONTAINING PROTEIN 14"/>
    <property type="match status" value="1"/>
</dbReference>
<dbReference type="Proteomes" id="UP000565754">
    <property type="component" value="Unassembled WGS sequence"/>
</dbReference>
<reference evidence="5 6" key="1">
    <citation type="submission" date="2019-09" db="EMBL/GenBank/DDBJ databases">
        <title>Bird 10,000 Genomes (B10K) Project - Family phase.</title>
        <authorList>
            <person name="Zhang G."/>
        </authorList>
    </citation>
    <scope>NUCLEOTIDE SEQUENCE [LARGE SCALE GENOMIC DNA]</scope>
    <source>
        <strain evidence="5">B10K-DU-001-74</strain>
        <tissue evidence="5">Muscle</tissue>
    </source>
</reference>
<feature type="non-terminal residue" evidence="5">
    <location>
        <position position="64"/>
    </location>
</feature>
<evidence type="ECO:0000256" key="1">
    <source>
        <dbReference type="ARBA" id="ARBA00004496"/>
    </source>
</evidence>
<evidence type="ECO:0000256" key="3">
    <source>
        <dbReference type="ARBA" id="ARBA00022614"/>
    </source>
</evidence>
<dbReference type="EMBL" id="VXBF01002751">
    <property type="protein sequence ID" value="NXM81714.1"/>
    <property type="molecule type" value="Genomic_DNA"/>
</dbReference>
<dbReference type="AlphaFoldDB" id="A0A7L1DY35"/>
<comment type="caution">
    <text evidence="5">The sequence shown here is derived from an EMBL/GenBank/DDBJ whole genome shotgun (WGS) entry which is preliminary data.</text>
</comment>
<dbReference type="PANTHER" id="PTHR14224">
    <property type="entry name" value="SIMILAR TO PREFERENTIALLY EXPRESSED ANTIGEN IN MELANOMA-LIKE 3"/>
    <property type="match status" value="1"/>
</dbReference>
<keyword evidence="6" id="KW-1185">Reference proteome</keyword>
<evidence type="ECO:0000313" key="6">
    <source>
        <dbReference type="Proteomes" id="UP000565754"/>
    </source>
</evidence>
<evidence type="ECO:0000256" key="4">
    <source>
        <dbReference type="ARBA" id="ARBA00022737"/>
    </source>
</evidence>
<proteinExistence type="predicted"/>
<keyword evidence="4" id="KW-0677">Repeat</keyword>
<evidence type="ECO:0000313" key="5">
    <source>
        <dbReference type="EMBL" id="NXM81714.1"/>
    </source>
</evidence>
<accession>A0A7L1DY35</accession>
<name>A0A7L1DY35_OENON</name>
<evidence type="ECO:0000256" key="2">
    <source>
        <dbReference type="ARBA" id="ARBA00022490"/>
    </source>
</evidence>
<dbReference type="InterPro" id="IPR050694">
    <property type="entry name" value="LRRC14/PRAME"/>
</dbReference>
<gene>
    <name evidence="5" type="primary">Lrrc14_0</name>
    <name evidence="5" type="ORF">OENOEN_R14994</name>
</gene>
<protein>
    <submittedName>
        <fullName evidence="5">LRC14 protein</fullName>
    </submittedName>
</protein>
<keyword evidence="3" id="KW-0433">Leucine-rich repeat</keyword>